<dbReference type="SUPFAM" id="SSF53720">
    <property type="entry name" value="ALDH-like"/>
    <property type="match status" value="1"/>
</dbReference>
<dbReference type="Gene3D" id="3.40.605.10">
    <property type="entry name" value="Aldehyde Dehydrogenase, Chain A, domain 1"/>
    <property type="match status" value="1"/>
</dbReference>
<dbReference type="InterPro" id="IPR015590">
    <property type="entry name" value="Aldehyde_DH_dom"/>
</dbReference>
<gene>
    <name evidence="6" type="ORF">NOF55_09700</name>
</gene>
<dbReference type="Pfam" id="PF00171">
    <property type="entry name" value="Aldedh"/>
    <property type="match status" value="1"/>
</dbReference>
<dbReference type="InterPro" id="IPR016162">
    <property type="entry name" value="Ald_DH_N"/>
</dbReference>
<comment type="caution">
    <text evidence="6">The sequence shown here is derived from an EMBL/GenBank/DDBJ whole genome shotgun (WGS) entry which is preliminary data.</text>
</comment>
<accession>A0AAE3N144</accession>
<evidence type="ECO:0000256" key="2">
    <source>
        <dbReference type="ARBA" id="ARBA00023002"/>
    </source>
</evidence>
<dbReference type="CDD" id="cd07138">
    <property type="entry name" value="ALDH_CddD_SSP0762"/>
    <property type="match status" value="1"/>
</dbReference>
<evidence type="ECO:0000256" key="1">
    <source>
        <dbReference type="ARBA" id="ARBA00009986"/>
    </source>
</evidence>
<keyword evidence="2 4" id="KW-0560">Oxidoreductase</keyword>
<feature type="domain" description="Aldehyde dehydrogenase" evidence="5">
    <location>
        <begin position="13"/>
        <end position="468"/>
    </location>
</feature>
<keyword evidence="7" id="KW-1185">Reference proteome</keyword>
<dbReference type="PROSITE" id="PS00687">
    <property type="entry name" value="ALDEHYDE_DEHYDR_GLU"/>
    <property type="match status" value="1"/>
</dbReference>
<protein>
    <submittedName>
        <fullName evidence="6">Aldehyde dehydrogenase family protein</fullName>
    </submittedName>
</protein>
<dbReference type="PANTHER" id="PTHR42804:SF1">
    <property type="entry name" value="ALDEHYDE DEHYDROGENASE-RELATED"/>
    <property type="match status" value="1"/>
</dbReference>
<evidence type="ECO:0000256" key="3">
    <source>
        <dbReference type="PROSITE-ProRule" id="PRU10007"/>
    </source>
</evidence>
<dbReference type="Gene3D" id="3.40.309.10">
    <property type="entry name" value="Aldehyde Dehydrogenase, Chain A, domain 2"/>
    <property type="match status" value="1"/>
</dbReference>
<organism evidence="6 7">
    <name type="scientific">Ectorhizobium quercum</name>
    <dbReference type="NCBI Taxonomy" id="2965071"/>
    <lineage>
        <taxon>Bacteria</taxon>
        <taxon>Pseudomonadati</taxon>
        <taxon>Pseudomonadota</taxon>
        <taxon>Alphaproteobacteria</taxon>
        <taxon>Hyphomicrobiales</taxon>
        <taxon>Rhizobiaceae</taxon>
        <taxon>Ectorhizobium</taxon>
    </lineage>
</organism>
<feature type="active site" evidence="3">
    <location>
        <position position="245"/>
    </location>
</feature>
<dbReference type="PANTHER" id="PTHR42804">
    <property type="entry name" value="ALDEHYDE DEHYDROGENASE"/>
    <property type="match status" value="1"/>
</dbReference>
<dbReference type="InterPro" id="IPR029510">
    <property type="entry name" value="Ald_DH_CS_GLU"/>
</dbReference>
<comment type="similarity">
    <text evidence="1 4">Belongs to the aldehyde dehydrogenase family.</text>
</comment>
<dbReference type="InterPro" id="IPR016163">
    <property type="entry name" value="Ald_DH_C"/>
</dbReference>
<evidence type="ECO:0000256" key="4">
    <source>
        <dbReference type="RuleBase" id="RU003345"/>
    </source>
</evidence>
<proteinExistence type="inferred from homology"/>
<dbReference type="GO" id="GO:0016620">
    <property type="term" value="F:oxidoreductase activity, acting on the aldehyde or oxo group of donors, NAD or NADP as acceptor"/>
    <property type="evidence" value="ECO:0007669"/>
    <property type="project" value="InterPro"/>
</dbReference>
<dbReference type="RefSeq" id="WP_306411171.1">
    <property type="nucleotide sequence ID" value="NZ_JANFPI010000003.1"/>
</dbReference>
<dbReference type="Proteomes" id="UP001208771">
    <property type="component" value="Unassembled WGS sequence"/>
</dbReference>
<dbReference type="FunFam" id="3.40.605.10:FF:000007">
    <property type="entry name" value="NAD/NADP-dependent betaine aldehyde dehydrogenase"/>
    <property type="match status" value="1"/>
</dbReference>
<evidence type="ECO:0000313" key="7">
    <source>
        <dbReference type="Proteomes" id="UP001208771"/>
    </source>
</evidence>
<reference evidence="6" key="1">
    <citation type="submission" date="2022-07" db="EMBL/GenBank/DDBJ databases">
        <title>Ectorhizobium quercum gen.nov., sp. nov.</title>
        <authorList>
            <person name="Ma T."/>
            <person name="Li Y."/>
        </authorList>
    </citation>
    <scope>NUCLEOTIDE SEQUENCE</scope>
    <source>
        <strain evidence="6">BDR2-2</strain>
    </source>
</reference>
<evidence type="ECO:0000259" key="5">
    <source>
        <dbReference type="Pfam" id="PF00171"/>
    </source>
</evidence>
<dbReference type="EMBL" id="JANFPI010000003">
    <property type="protein sequence ID" value="MCX8997380.1"/>
    <property type="molecule type" value="Genomic_DNA"/>
</dbReference>
<dbReference type="InterPro" id="IPR016161">
    <property type="entry name" value="Ald_DH/histidinol_DH"/>
</dbReference>
<evidence type="ECO:0000313" key="6">
    <source>
        <dbReference type="EMBL" id="MCX8997380.1"/>
    </source>
</evidence>
<dbReference type="AlphaFoldDB" id="A0AAE3N144"/>
<name>A0AAE3N144_9HYPH</name>
<sequence length="476" mass="50583">MSNFLNFYVDGAWMAPAGAERIGVIDPATEETIAEISAGTAADVDRAVAAARRAFETFGDSTKEERLSLLRRIRDVYGDHRQRIGDLISQEMGAPLEFARKVQAGTGLTHLDKTIEVLERYEFEHLNGTTMVRREPIGVAGLITPWNWPINQIVCKVLPALAAGCTMVLKPSELSPLSAIAFAEVLHEAGIPAGVFNLVNGTGETVGEAISAHPGVDMISLTGSTRAGVAVSRAAAATVKRVTLELGGKAPNILLPDVDFEDAVTRGVLACMRNSGQSCSAPTRMLVPAGEEERVEAIAARVAAGLRVGDPAAQGVDLGPVISRPQFDKIQGLIQSGIDEGARLVAGGPGRPDGLNRGYYVRPTVFGGVTPDMRIAREEIFGPVLSILPYADEEDAVRIANDTVYGLTAYVQSGDPQRARLLARRIRAGSVLINYAPVDSNGPFGGYKQSGNGREYGEFGLEEFLEVKGMVGYGPA</sequence>